<dbReference type="EMBL" id="CAXDID020000207">
    <property type="protein sequence ID" value="CAL6055804.1"/>
    <property type="molecule type" value="Genomic_DNA"/>
</dbReference>
<protein>
    <submittedName>
        <fullName evidence="3">Hypothetical_protein</fullName>
    </submittedName>
</protein>
<dbReference type="EMBL" id="CAXDID020000747">
    <property type="protein sequence ID" value="CAL6112794.1"/>
    <property type="molecule type" value="Genomic_DNA"/>
</dbReference>
<evidence type="ECO:0000313" key="2">
    <source>
        <dbReference type="EMBL" id="CAI9959093.1"/>
    </source>
</evidence>
<dbReference type="EMBL" id="CATOUU010000914">
    <property type="protein sequence ID" value="CAI9959093.1"/>
    <property type="molecule type" value="Genomic_DNA"/>
</dbReference>
<gene>
    <name evidence="1" type="ORF">HINF_LOCUS28491</name>
    <name evidence="3" type="ORF">HINF_LOCUS46721</name>
    <name evidence="2" type="ORF">HINF_LOCUS46738</name>
    <name evidence="4" type="ORF">HINF_LOCUS77206</name>
</gene>
<dbReference type="EMBL" id="CATOUU010000682">
    <property type="protein sequence ID" value="CAI9940846.1"/>
    <property type="molecule type" value="Genomic_DNA"/>
</dbReference>
<comment type="caution">
    <text evidence="2">The sequence shown here is derived from an EMBL/GenBank/DDBJ whole genome shotgun (WGS) entry which is preliminary data.</text>
</comment>
<reference evidence="2" key="1">
    <citation type="submission" date="2023-06" db="EMBL/GenBank/DDBJ databases">
        <authorList>
            <person name="Kurt Z."/>
        </authorList>
    </citation>
    <scope>NUCLEOTIDE SEQUENCE</scope>
</reference>
<sequence>MEAKSKIVHEQNFQRNVKSKTQENDEIKIIIDHEDIMIVLITHEYPCVKFADQSEPVKFAEIQYILMKQNNLTLKLLFEVIMKQMQMHKLTIILTLKFKTQLYVCLRNQIFRPIMSS</sequence>
<evidence type="ECO:0000313" key="4">
    <source>
        <dbReference type="EMBL" id="CAL6112794.1"/>
    </source>
</evidence>
<evidence type="ECO:0000313" key="5">
    <source>
        <dbReference type="Proteomes" id="UP001642409"/>
    </source>
</evidence>
<organism evidence="2">
    <name type="scientific">Hexamita inflata</name>
    <dbReference type="NCBI Taxonomy" id="28002"/>
    <lineage>
        <taxon>Eukaryota</taxon>
        <taxon>Metamonada</taxon>
        <taxon>Diplomonadida</taxon>
        <taxon>Hexamitidae</taxon>
        <taxon>Hexamitinae</taxon>
        <taxon>Hexamita</taxon>
    </lineage>
</organism>
<keyword evidence="5" id="KW-1185">Reference proteome</keyword>
<accession>A0AA86QIT9</accession>
<dbReference type="Proteomes" id="UP001642409">
    <property type="component" value="Unassembled WGS sequence"/>
</dbReference>
<proteinExistence type="predicted"/>
<dbReference type="AlphaFoldDB" id="A0AA86QIT9"/>
<evidence type="ECO:0000313" key="3">
    <source>
        <dbReference type="EMBL" id="CAL6055804.1"/>
    </source>
</evidence>
<evidence type="ECO:0000313" key="1">
    <source>
        <dbReference type="EMBL" id="CAI9940846.1"/>
    </source>
</evidence>
<reference evidence="3 5" key="2">
    <citation type="submission" date="2024-07" db="EMBL/GenBank/DDBJ databases">
        <authorList>
            <person name="Akdeniz Z."/>
        </authorList>
    </citation>
    <scope>NUCLEOTIDE SEQUENCE [LARGE SCALE GENOMIC DNA]</scope>
</reference>
<name>A0AA86QIT9_9EUKA</name>